<accession>A0A2N1E3A0</accession>
<proteinExistence type="predicted"/>
<dbReference type="EMBL" id="NVXX01000023">
    <property type="protein sequence ID" value="PKH18975.1"/>
    <property type="molecule type" value="Genomic_DNA"/>
</dbReference>
<reference evidence="1 2" key="1">
    <citation type="submission" date="2017-08" db="EMBL/GenBank/DDBJ databases">
        <authorList>
            <person name="de Groot N.N."/>
        </authorList>
    </citation>
    <scope>NUCLEOTIDE SEQUENCE [LARGE SCALE GENOMIC DNA]</scope>
    <source>
        <strain evidence="1 2">PfR 37</strain>
    </source>
</reference>
<comment type="caution">
    <text evidence="1">The sequence shown here is derived from an EMBL/GenBank/DDBJ whole genome shotgun (WGS) entry which is preliminary data.</text>
</comment>
<evidence type="ECO:0000313" key="1">
    <source>
        <dbReference type="EMBL" id="PKH18975.1"/>
    </source>
</evidence>
<protein>
    <submittedName>
        <fullName evidence="1">Uncharacterized protein</fullName>
    </submittedName>
</protein>
<name>A0A2N1E3A0_PSEFL</name>
<sequence length="146" mass="17293">MFCALRARDKNLAHILLMLKKTQKTSYFAAIQNPHSTTYLFTQISPRNDSLIRFITFNVTAIVFQRLHYSMQYACLYVWKHIHFGGIRINSKRELVHGDIATLNNFKRAHPPTLRKFLHEKLDIIFFDKTKTYFCRLKAFLSKIQP</sequence>
<evidence type="ECO:0000313" key="2">
    <source>
        <dbReference type="Proteomes" id="UP000233564"/>
    </source>
</evidence>
<dbReference type="AlphaFoldDB" id="A0A2N1E3A0"/>
<organism evidence="1 2">
    <name type="scientific">Pseudomonas fluorescens</name>
    <dbReference type="NCBI Taxonomy" id="294"/>
    <lineage>
        <taxon>Bacteria</taxon>
        <taxon>Pseudomonadati</taxon>
        <taxon>Pseudomonadota</taxon>
        <taxon>Gammaproteobacteria</taxon>
        <taxon>Pseudomonadales</taxon>
        <taxon>Pseudomonadaceae</taxon>
        <taxon>Pseudomonas</taxon>
    </lineage>
</organism>
<dbReference type="Proteomes" id="UP000233564">
    <property type="component" value="Unassembled WGS sequence"/>
</dbReference>
<gene>
    <name evidence="1" type="ORF">CIB54_16550</name>
</gene>